<comment type="caution">
    <text evidence="2">The sequence shown here is derived from an EMBL/GenBank/DDBJ whole genome shotgun (WGS) entry which is preliminary data.</text>
</comment>
<evidence type="ECO:0000313" key="3">
    <source>
        <dbReference type="Proteomes" id="UP000306631"/>
    </source>
</evidence>
<feature type="chain" id="PRO_5020623007" description="Multidrug ABC transporter ATPase" evidence="1">
    <location>
        <begin position="21"/>
        <end position="258"/>
    </location>
</feature>
<dbReference type="EMBL" id="SRYW01000005">
    <property type="protein sequence ID" value="TGY34795.1"/>
    <property type="molecule type" value="Genomic_DNA"/>
</dbReference>
<sequence>MRPTLLLLPVLASATPAAHAQQCTDAIAVIEHAYAVRPGTVLPDRAGWRRAPQAGTCRVWPAHPELTLLAVPVWNDRDSLPDAPDGDLELMVIDTASATPRAWSVLRGAVDSDAVRFDGVALDTARYRLDDAHWTFGVRTRFTGASSPNPYSETRLRLIAYTPGHLQVLTQPISVDIAQGEWDTRCAGEFQTTTRTLEVGAPRPPGFADLIVRERQVARRSAVRGETCVDSDAPAVQRSYRLRHDGRAYPFLDALSPY</sequence>
<evidence type="ECO:0000256" key="1">
    <source>
        <dbReference type="SAM" id="SignalP"/>
    </source>
</evidence>
<dbReference type="AlphaFoldDB" id="A0A4S2D1C6"/>
<evidence type="ECO:0000313" key="2">
    <source>
        <dbReference type="EMBL" id="TGY34795.1"/>
    </source>
</evidence>
<accession>A0A4S2D1C6</accession>
<organism evidence="2 3">
    <name type="scientific">Stenotrophomonas maltophilia</name>
    <name type="common">Pseudomonas maltophilia</name>
    <name type="synonym">Xanthomonas maltophilia</name>
    <dbReference type="NCBI Taxonomy" id="40324"/>
    <lineage>
        <taxon>Bacteria</taxon>
        <taxon>Pseudomonadati</taxon>
        <taxon>Pseudomonadota</taxon>
        <taxon>Gammaproteobacteria</taxon>
        <taxon>Lysobacterales</taxon>
        <taxon>Lysobacteraceae</taxon>
        <taxon>Stenotrophomonas</taxon>
        <taxon>Stenotrophomonas maltophilia group</taxon>
    </lineage>
</organism>
<keyword evidence="1" id="KW-0732">Signal</keyword>
<protein>
    <recommendedName>
        <fullName evidence="4">Multidrug ABC transporter ATPase</fullName>
    </recommendedName>
</protein>
<reference evidence="2 3" key="1">
    <citation type="submission" date="2019-04" db="EMBL/GenBank/DDBJ databases">
        <title>Microbes associate with the intestines of laboratory mice.</title>
        <authorList>
            <person name="Navarre W."/>
            <person name="Wong E."/>
            <person name="Huang K."/>
            <person name="Tropini C."/>
            <person name="Ng K."/>
            <person name="Yu B."/>
        </authorList>
    </citation>
    <scope>NUCLEOTIDE SEQUENCE [LARGE SCALE GENOMIC DNA]</scope>
    <source>
        <strain evidence="2 3">NM62_B4-13</strain>
    </source>
</reference>
<name>A0A4S2D1C6_STEMA</name>
<dbReference type="OrthoDB" id="7202514at2"/>
<gene>
    <name evidence="2" type="ORF">E5352_07235</name>
</gene>
<dbReference type="Proteomes" id="UP000306631">
    <property type="component" value="Unassembled WGS sequence"/>
</dbReference>
<dbReference type="RefSeq" id="WP_136004206.1">
    <property type="nucleotide sequence ID" value="NZ_SRYW01000005.1"/>
</dbReference>
<evidence type="ECO:0008006" key="4">
    <source>
        <dbReference type="Google" id="ProtNLM"/>
    </source>
</evidence>
<proteinExistence type="predicted"/>
<feature type="signal peptide" evidence="1">
    <location>
        <begin position="1"/>
        <end position="20"/>
    </location>
</feature>